<evidence type="ECO:0000313" key="2">
    <source>
        <dbReference type="Proteomes" id="UP000313359"/>
    </source>
</evidence>
<evidence type="ECO:0000313" key="1">
    <source>
        <dbReference type="EMBL" id="RPD53071.1"/>
    </source>
</evidence>
<dbReference type="AlphaFoldDB" id="A0A5C2RPL1"/>
<dbReference type="Gene3D" id="3.80.10.10">
    <property type="entry name" value="Ribonuclease Inhibitor"/>
    <property type="match status" value="1"/>
</dbReference>
<keyword evidence="2" id="KW-1185">Reference proteome</keyword>
<proteinExistence type="predicted"/>
<dbReference type="EMBL" id="ML122330">
    <property type="protein sequence ID" value="RPD53071.1"/>
    <property type="molecule type" value="Genomic_DNA"/>
</dbReference>
<evidence type="ECO:0008006" key="3">
    <source>
        <dbReference type="Google" id="ProtNLM"/>
    </source>
</evidence>
<dbReference type="InterPro" id="IPR032675">
    <property type="entry name" value="LRR_dom_sf"/>
</dbReference>
<dbReference type="Proteomes" id="UP000313359">
    <property type="component" value="Unassembled WGS sequence"/>
</dbReference>
<name>A0A5C2RPL1_9APHY</name>
<reference evidence="1" key="1">
    <citation type="journal article" date="2018" name="Genome Biol. Evol.">
        <title>Genomics and development of Lentinus tigrinus, a white-rot wood-decaying mushroom with dimorphic fruiting bodies.</title>
        <authorList>
            <person name="Wu B."/>
            <person name="Xu Z."/>
            <person name="Knudson A."/>
            <person name="Carlson A."/>
            <person name="Chen N."/>
            <person name="Kovaka S."/>
            <person name="LaButti K."/>
            <person name="Lipzen A."/>
            <person name="Pennachio C."/>
            <person name="Riley R."/>
            <person name="Schakwitz W."/>
            <person name="Umezawa K."/>
            <person name="Ohm R.A."/>
            <person name="Grigoriev I.V."/>
            <person name="Nagy L.G."/>
            <person name="Gibbons J."/>
            <person name="Hibbett D."/>
        </authorList>
    </citation>
    <scope>NUCLEOTIDE SEQUENCE [LARGE SCALE GENOMIC DNA]</scope>
    <source>
        <strain evidence="1">ALCF2SS1-6</strain>
    </source>
</reference>
<organism evidence="1 2">
    <name type="scientific">Lentinus tigrinus ALCF2SS1-6</name>
    <dbReference type="NCBI Taxonomy" id="1328759"/>
    <lineage>
        <taxon>Eukaryota</taxon>
        <taxon>Fungi</taxon>
        <taxon>Dikarya</taxon>
        <taxon>Basidiomycota</taxon>
        <taxon>Agaricomycotina</taxon>
        <taxon>Agaricomycetes</taxon>
        <taxon>Polyporales</taxon>
        <taxon>Polyporaceae</taxon>
        <taxon>Lentinus</taxon>
    </lineage>
</organism>
<gene>
    <name evidence="1" type="ORF">L227DRAFT_581653</name>
</gene>
<dbReference type="OrthoDB" id="2751422at2759"/>
<accession>A0A5C2RPL1</accession>
<dbReference type="CDD" id="cd09917">
    <property type="entry name" value="F-box_SF"/>
    <property type="match status" value="1"/>
</dbReference>
<protein>
    <recommendedName>
        <fullName evidence="3">F-box domain-containing protein</fullName>
    </recommendedName>
</protein>
<dbReference type="InterPro" id="IPR036047">
    <property type="entry name" value="F-box-like_dom_sf"/>
</dbReference>
<dbReference type="SUPFAM" id="SSF81383">
    <property type="entry name" value="F-box domain"/>
    <property type="match status" value="1"/>
</dbReference>
<dbReference type="SUPFAM" id="SSF52047">
    <property type="entry name" value="RNI-like"/>
    <property type="match status" value="1"/>
</dbReference>
<sequence length="411" mass="47267">MPIPRPSNNLPWEISDAIIDHLHDDRPSLYSCALVCRAWLLSSRHHLFRTFKIADSKRRKPNSAALDKAVGFLATTPDVARHIRYLDIAHHSVRLSQLDAILNCLPKLQSLAFSELGILDDDTNHITRPFPRFRAIEELKITSCNIVNYDYSLLFHFLGLFASIQRLELMVEIRVLNIDTTADLIPPAHLALTHLSAFHVPLSVILKLLQYTRTKETLRVLWYDDTILDWPDVEEVGNLFVVLGPYRSLKRIVFGPLNIFTPYHDNFPPDQEAEDIGRWPALQLERCNDLEEFSLRTRMILRVHVDLFAHLPQSVRRIWVTLIGIDQTVADPGADSQWAEFDAAFSREEFQRLVLVLDTSRVKAQISVEKYAELLDRATKGLSQVSAQGRLVISEVDRNWWNESWRQGQAV</sequence>